<sequence>MTTIVFEFLDTTRGQSGPFGLAALGMPDCWMDALIGDGYIEHRDYIAPGILRRVVARFPTRDHRDQFACSVRQVSKLLGTYAFRGTAGVGVRWFQKD</sequence>
<organism evidence="1 2">
    <name type="scientific">Paraburkholderia dioscoreae</name>
    <dbReference type="NCBI Taxonomy" id="2604047"/>
    <lineage>
        <taxon>Bacteria</taxon>
        <taxon>Pseudomonadati</taxon>
        <taxon>Pseudomonadota</taxon>
        <taxon>Betaproteobacteria</taxon>
        <taxon>Burkholderiales</taxon>
        <taxon>Burkholderiaceae</taxon>
        <taxon>Paraburkholderia</taxon>
    </lineage>
</organism>
<keyword evidence="2" id="KW-1185">Reference proteome</keyword>
<protein>
    <submittedName>
        <fullName evidence="1">Uncharacterized protein</fullName>
    </submittedName>
</protein>
<dbReference type="RefSeq" id="WP_165190385.1">
    <property type="nucleotide sequence ID" value="NZ_LR699557.1"/>
</dbReference>
<geneLocation type="plasmid" evidence="1 2">
    <name>pIII</name>
</geneLocation>
<accession>A0A5Q4ZLN0</accession>
<keyword evidence="1" id="KW-0614">Plasmid</keyword>
<dbReference type="AlphaFoldDB" id="A0A5Q4ZLN0"/>
<evidence type="ECO:0000313" key="1">
    <source>
        <dbReference type="EMBL" id="VVD31288.1"/>
    </source>
</evidence>
<gene>
    <name evidence="1" type="ORF">PDMSB3_0065</name>
</gene>
<dbReference type="KEGG" id="pdio:PDMSB3_0065.4"/>
<dbReference type="EMBL" id="LR699557">
    <property type="protein sequence ID" value="VVD31288.1"/>
    <property type="molecule type" value="Genomic_DNA"/>
</dbReference>
<dbReference type="Proteomes" id="UP000325811">
    <property type="component" value="Plasmid pIII"/>
</dbReference>
<name>A0A5Q4ZLN0_9BURK</name>
<reference evidence="1 2" key="1">
    <citation type="submission" date="2019-08" db="EMBL/GenBank/DDBJ databases">
        <authorList>
            <person name="Herpell B J."/>
        </authorList>
    </citation>
    <scope>NUCLEOTIDE SEQUENCE [LARGE SCALE GENOMIC DNA]</scope>
    <source>
        <strain evidence="2">Msb3</strain>
        <plasmid evidence="1 2">pIII</plasmid>
    </source>
</reference>
<proteinExistence type="predicted"/>
<evidence type="ECO:0000313" key="2">
    <source>
        <dbReference type="Proteomes" id="UP000325811"/>
    </source>
</evidence>